<organism evidence="3 4">
    <name type="scientific">Cafeteria roenbergensis</name>
    <name type="common">Marine flagellate</name>
    <dbReference type="NCBI Taxonomy" id="33653"/>
    <lineage>
        <taxon>Eukaryota</taxon>
        <taxon>Sar</taxon>
        <taxon>Stramenopiles</taxon>
        <taxon>Bigyra</taxon>
        <taxon>Opalozoa</taxon>
        <taxon>Bicosoecida</taxon>
        <taxon>Cafeteriaceae</taxon>
        <taxon>Cafeteria</taxon>
    </lineage>
</organism>
<dbReference type="InterPro" id="IPR001478">
    <property type="entry name" value="PDZ"/>
</dbReference>
<dbReference type="Gene3D" id="2.20.70.10">
    <property type="match status" value="1"/>
</dbReference>
<dbReference type="Proteomes" id="UP000323011">
    <property type="component" value="Unassembled WGS sequence"/>
</dbReference>
<evidence type="ECO:0000259" key="1">
    <source>
        <dbReference type="PROSITE" id="PS50020"/>
    </source>
</evidence>
<proteinExistence type="predicted"/>
<dbReference type="CDD" id="cd00201">
    <property type="entry name" value="WW"/>
    <property type="match status" value="1"/>
</dbReference>
<dbReference type="InterPro" id="IPR036034">
    <property type="entry name" value="PDZ_sf"/>
</dbReference>
<name>A0A5A8CT08_CAFRO</name>
<dbReference type="InterPro" id="IPR001202">
    <property type="entry name" value="WW_dom"/>
</dbReference>
<reference evidence="3 4" key="1">
    <citation type="submission" date="2019-07" db="EMBL/GenBank/DDBJ databases">
        <title>Genomes of Cafeteria roenbergensis.</title>
        <authorList>
            <person name="Fischer M.G."/>
            <person name="Hackl T."/>
            <person name="Roman M."/>
        </authorList>
    </citation>
    <scope>NUCLEOTIDE SEQUENCE [LARGE SCALE GENOMIC DNA]</scope>
    <source>
        <strain evidence="3 4">BVI</strain>
    </source>
</reference>
<dbReference type="InterPro" id="IPR036020">
    <property type="entry name" value="WW_dom_sf"/>
</dbReference>
<feature type="domain" description="PDZ" evidence="2">
    <location>
        <begin position="391"/>
        <end position="479"/>
    </location>
</feature>
<evidence type="ECO:0000259" key="2">
    <source>
        <dbReference type="PROSITE" id="PS50106"/>
    </source>
</evidence>
<comment type="caution">
    <text evidence="3">The sequence shown here is derived from an EMBL/GenBank/DDBJ whole genome shotgun (WGS) entry which is preliminary data.</text>
</comment>
<evidence type="ECO:0000313" key="3">
    <source>
        <dbReference type="EMBL" id="KAA0156203.1"/>
    </source>
</evidence>
<dbReference type="AlphaFoldDB" id="A0A5A8CT08"/>
<dbReference type="SMART" id="SM00456">
    <property type="entry name" value="WW"/>
    <property type="match status" value="1"/>
</dbReference>
<keyword evidence="4" id="KW-1185">Reference proteome</keyword>
<dbReference type="Pfam" id="PF00595">
    <property type="entry name" value="PDZ"/>
    <property type="match status" value="1"/>
</dbReference>
<sequence>MSGRARFQVCISGIRAERLTGVSRKKLFLKVDFDSYFNDTTTPTAPISDTIGWPNEFSFGYETEHVHALSSKTLTLKLYKSGWMGGGLIGECTVDLLTIATGPVEHRLMARDGSVMRCELHFKVTMEQQSDLELVLQEAELSAPSGFSPSMALSYAIVGASGEPLGRKHTEAAGMREWHMTQMLKHRVTRSALMASQLHLEIVDMSNGRTVAQSMFPLSGLPAAAVGNGTFLDTLSLRFRGAGSSGSWEMGCTLCAKNVPVWAQMIGGFHDMAGIHNARFASSGIPSTRRPAIALFDCPEPTSAATHSRSQGSAGALAALLPTGGAHAPARSSGSSGASSAPKALPWFWDKKTDASSGRTYYVNHITHTTAWTLPTEDTYHVDIVAPGPLGVSLERCYHGMTRFAGPSGRRNSGADTGAVVKSVEPGSAIDRASSGRVQMGHHLIAVNGASTLTWDLSATCSMIQRASRPVRLTFQDPYAV</sequence>
<protein>
    <recommendedName>
        <fullName evidence="5">WW domain-containing protein</fullName>
    </recommendedName>
</protein>
<dbReference type="EMBL" id="VLTN01000004">
    <property type="protein sequence ID" value="KAA0156203.1"/>
    <property type="molecule type" value="Genomic_DNA"/>
</dbReference>
<dbReference type="CDD" id="cd00136">
    <property type="entry name" value="PDZ_canonical"/>
    <property type="match status" value="1"/>
</dbReference>
<accession>A0A5A8CT08</accession>
<dbReference type="PROSITE" id="PS50106">
    <property type="entry name" value="PDZ"/>
    <property type="match status" value="1"/>
</dbReference>
<dbReference type="SMART" id="SM00228">
    <property type="entry name" value="PDZ"/>
    <property type="match status" value="1"/>
</dbReference>
<evidence type="ECO:0008006" key="5">
    <source>
        <dbReference type="Google" id="ProtNLM"/>
    </source>
</evidence>
<gene>
    <name evidence="3" type="ORF">FNF29_00993</name>
</gene>
<dbReference type="SUPFAM" id="SSF50156">
    <property type="entry name" value="PDZ domain-like"/>
    <property type="match status" value="1"/>
</dbReference>
<dbReference type="Pfam" id="PF00397">
    <property type="entry name" value="WW"/>
    <property type="match status" value="1"/>
</dbReference>
<dbReference type="Gene3D" id="2.30.42.10">
    <property type="match status" value="1"/>
</dbReference>
<dbReference type="SUPFAM" id="SSF51045">
    <property type="entry name" value="WW domain"/>
    <property type="match status" value="1"/>
</dbReference>
<evidence type="ECO:0000313" key="4">
    <source>
        <dbReference type="Proteomes" id="UP000323011"/>
    </source>
</evidence>
<feature type="domain" description="WW" evidence="1">
    <location>
        <begin position="343"/>
        <end position="377"/>
    </location>
</feature>
<dbReference type="PROSITE" id="PS50020">
    <property type="entry name" value="WW_DOMAIN_2"/>
    <property type="match status" value="1"/>
</dbReference>